<name>A0A392T670_9FABA</name>
<comment type="caution">
    <text evidence="2">The sequence shown here is derived from an EMBL/GenBank/DDBJ whole genome shotgun (WGS) entry which is preliminary data.</text>
</comment>
<keyword evidence="3" id="KW-1185">Reference proteome</keyword>
<evidence type="ECO:0000313" key="3">
    <source>
        <dbReference type="Proteomes" id="UP000265520"/>
    </source>
</evidence>
<feature type="non-terminal residue" evidence="2">
    <location>
        <position position="1"/>
    </location>
</feature>
<feature type="region of interest" description="Disordered" evidence="1">
    <location>
        <begin position="1"/>
        <end position="35"/>
    </location>
</feature>
<evidence type="ECO:0000256" key="1">
    <source>
        <dbReference type="SAM" id="MobiDB-lite"/>
    </source>
</evidence>
<reference evidence="2 3" key="1">
    <citation type="journal article" date="2018" name="Front. Plant Sci.">
        <title>Red Clover (Trifolium pratense) and Zigzag Clover (T. medium) - A Picture of Genomic Similarities and Differences.</title>
        <authorList>
            <person name="Dluhosova J."/>
            <person name="Istvanek J."/>
            <person name="Nedelnik J."/>
            <person name="Repkova J."/>
        </authorList>
    </citation>
    <scope>NUCLEOTIDE SEQUENCE [LARGE SCALE GENOMIC DNA]</scope>
    <source>
        <strain evidence="3">cv. 10/8</strain>
        <tissue evidence="2">Leaf</tissue>
    </source>
</reference>
<proteinExistence type="predicted"/>
<dbReference type="AlphaFoldDB" id="A0A392T670"/>
<organism evidence="2 3">
    <name type="scientific">Trifolium medium</name>
    <dbReference type="NCBI Taxonomy" id="97028"/>
    <lineage>
        <taxon>Eukaryota</taxon>
        <taxon>Viridiplantae</taxon>
        <taxon>Streptophyta</taxon>
        <taxon>Embryophyta</taxon>
        <taxon>Tracheophyta</taxon>
        <taxon>Spermatophyta</taxon>
        <taxon>Magnoliopsida</taxon>
        <taxon>eudicotyledons</taxon>
        <taxon>Gunneridae</taxon>
        <taxon>Pentapetalae</taxon>
        <taxon>rosids</taxon>
        <taxon>fabids</taxon>
        <taxon>Fabales</taxon>
        <taxon>Fabaceae</taxon>
        <taxon>Papilionoideae</taxon>
        <taxon>50 kb inversion clade</taxon>
        <taxon>NPAAA clade</taxon>
        <taxon>Hologalegina</taxon>
        <taxon>IRL clade</taxon>
        <taxon>Trifolieae</taxon>
        <taxon>Trifolium</taxon>
    </lineage>
</organism>
<feature type="compositionally biased region" description="Polar residues" evidence="1">
    <location>
        <begin position="1"/>
        <end position="10"/>
    </location>
</feature>
<evidence type="ECO:0000313" key="2">
    <source>
        <dbReference type="EMBL" id="MCI56593.1"/>
    </source>
</evidence>
<protein>
    <submittedName>
        <fullName evidence="2">Uncharacterized protein</fullName>
    </submittedName>
</protein>
<accession>A0A392T670</accession>
<sequence length="35" mass="3725">STAGEGSTAASDDGGWRINGGEQQRSDRRRKLTGF</sequence>
<dbReference type="EMBL" id="LXQA010514796">
    <property type="protein sequence ID" value="MCI56593.1"/>
    <property type="molecule type" value="Genomic_DNA"/>
</dbReference>
<dbReference type="Proteomes" id="UP000265520">
    <property type="component" value="Unassembled WGS sequence"/>
</dbReference>